<keyword evidence="2" id="KW-1185">Reference proteome</keyword>
<organism evidence="1 2">
    <name type="scientific">Ataeniobius toweri</name>
    <dbReference type="NCBI Taxonomy" id="208326"/>
    <lineage>
        <taxon>Eukaryota</taxon>
        <taxon>Metazoa</taxon>
        <taxon>Chordata</taxon>
        <taxon>Craniata</taxon>
        <taxon>Vertebrata</taxon>
        <taxon>Euteleostomi</taxon>
        <taxon>Actinopterygii</taxon>
        <taxon>Neopterygii</taxon>
        <taxon>Teleostei</taxon>
        <taxon>Neoteleostei</taxon>
        <taxon>Acanthomorphata</taxon>
        <taxon>Ovalentaria</taxon>
        <taxon>Atherinomorphae</taxon>
        <taxon>Cyprinodontiformes</taxon>
        <taxon>Goodeidae</taxon>
        <taxon>Ataeniobius</taxon>
    </lineage>
</organism>
<evidence type="ECO:0000313" key="1">
    <source>
        <dbReference type="EMBL" id="MED6236614.1"/>
    </source>
</evidence>
<dbReference type="Proteomes" id="UP001345963">
    <property type="component" value="Unassembled WGS sequence"/>
</dbReference>
<accession>A0ABU7AEX7</accession>
<dbReference type="EMBL" id="JAHUTI010012361">
    <property type="protein sequence ID" value="MED6236614.1"/>
    <property type="molecule type" value="Genomic_DNA"/>
</dbReference>
<protein>
    <submittedName>
        <fullName evidence="1">Uncharacterized protein</fullName>
    </submittedName>
</protein>
<proteinExistence type="predicted"/>
<name>A0ABU7AEX7_9TELE</name>
<comment type="caution">
    <text evidence="1">The sequence shown here is derived from an EMBL/GenBank/DDBJ whole genome shotgun (WGS) entry which is preliminary data.</text>
</comment>
<evidence type="ECO:0000313" key="2">
    <source>
        <dbReference type="Proteomes" id="UP001345963"/>
    </source>
</evidence>
<sequence>MAKLVSMKSFEERKGCNNWHANLQNGLFHVPTAKLRNKPSARDVFNSHLQESFEQIPGEVGDIDPPVAVAVRSAVPVAEAIPEPAVRDAVKLKKEARAVQRQKLGPGRSLPPHRRWMGVVGDWIRGGGAGARPGSPGSGQYRRCLPASAPGGKGTTSWVRGLVAPRGYRHLDLGV</sequence>
<gene>
    <name evidence="1" type="ORF">ATANTOWER_011711</name>
</gene>
<reference evidence="1 2" key="1">
    <citation type="submission" date="2021-07" db="EMBL/GenBank/DDBJ databases">
        <authorList>
            <person name="Palmer J.M."/>
        </authorList>
    </citation>
    <scope>NUCLEOTIDE SEQUENCE [LARGE SCALE GENOMIC DNA]</scope>
    <source>
        <strain evidence="1 2">AT_MEX2019</strain>
        <tissue evidence="1">Muscle</tissue>
    </source>
</reference>